<feature type="compositionally biased region" description="Basic and acidic residues" evidence="2">
    <location>
        <begin position="16"/>
        <end position="25"/>
    </location>
</feature>
<proteinExistence type="predicted"/>
<feature type="compositionally biased region" description="Low complexity" evidence="2">
    <location>
        <begin position="413"/>
        <end position="425"/>
    </location>
</feature>
<dbReference type="AlphaFoldDB" id="A0A9D3MB66"/>
<reference evidence="3" key="1">
    <citation type="submission" date="2021-01" db="EMBL/GenBank/DDBJ databases">
        <title>A chromosome-scale assembly of European eel, Anguilla anguilla.</title>
        <authorList>
            <person name="Henkel C."/>
            <person name="Jong-Raadsen S.A."/>
            <person name="Dufour S."/>
            <person name="Weltzien F.-A."/>
            <person name="Palstra A.P."/>
            <person name="Pelster B."/>
            <person name="Spaink H.P."/>
            <person name="Van Den Thillart G.E."/>
            <person name="Jansen H."/>
            <person name="Zahm M."/>
            <person name="Klopp C."/>
            <person name="Cedric C."/>
            <person name="Louis A."/>
            <person name="Berthelot C."/>
            <person name="Parey E."/>
            <person name="Roest Crollius H."/>
            <person name="Montfort J."/>
            <person name="Robinson-Rechavi M."/>
            <person name="Bucao C."/>
            <person name="Bouchez O."/>
            <person name="Gislard M."/>
            <person name="Lluch J."/>
            <person name="Milhes M."/>
            <person name="Lampietro C."/>
            <person name="Lopez Roques C."/>
            <person name="Donnadieu C."/>
            <person name="Braasch I."/>
            <person name="Desvignes T."/>
            <person name="Postlethwait J."/>
            <person name="Bobe J."/>
            <person name="Guiguen Y."/>
            <person name="Dirks R."/>
        </authorList>
    </citation>
    <scope>NUCLEOTIDE SEQUENCE</scope>
    <source>
        <strain evidence="3">Tag_6206</strain>
        <tissue evidence="3">Liver</tissue>
    </source>
</reference>
<feature type="compositionally biased region" description="Basic and acidic residues" evidence="2">
    <location>
        <begin position="454"/>
        <end position="469"/>
    </location>
</feature>
<evidence type="ECO:0000256" key="1">
    <source>
        <dbReference type="SAM" id="Coils"/>
    </source>
</evidence>
<accession>A0A9D3MB66</accession>
<organism evidence="3 4">
    <name type="scientific">Anguilla anguilla</name>
    <name type="common">European freshwater eel</name>
    <name type="synonym">Muraena anguilla</name>
    <dbReference type="NCBI Taxonomy" id="7936"/>
    <lineage>
        <taxon>Eukaryota</taxon>
        <taxon>Metazoa</taxon>
        <taxon>Chordata</taxon>
        <taxon>Craniata</taxon>
        <taxon>Vertebrata</taxon>
        <taxon>Euteleostomi</taxon>
        <taxon>Actinopterygii</taxon>
        <taxon>Neopterygii</taxon>
        <taxon>Teleostei</taxon>
        <taxon>Anguilliformes</taxon>
        <taxon>Anguillidae</taxon>
        <taxon>Anguilla</taxon>
    </lineage>
</organism>
<evidence type="ECO:0000313" key="3">
    <source>
        <dbReference type="EMBL" id="KAG5844926.1"/>
    </source>
</evidence>
<feature type="coiled-coil region" evidence="1">
    <location>
        <begin position="49"/>
        <end position="292"/>
    </location>
</feature>
<feature type="region of interest" description="Disordered" evidence="2">
    <location>
        <begin position="1"/>
        <end position="47"/>
    </location>
</feature>
<keyword evidence="1" id="KW-0175">Coiled coil</keyword>
<feature type="compositionally biased region" description="Polar residues" evidence="2">
    <location>
        <begin position="26"/>
        <end position="47"/>
    </location>
</feature>
<dbReference type="PANTHER" id="PTHR37476">
    <property type="entry name" value="COILED-COIL DOMAIN-CONTAINING PROTEIN 171"/>
    <property type="match status" value="1"/>
</dbReference>
<feature type="compositionally biased region" description="Polar residues" evidence="2">
    <location>
        <begin position="392"/>
        <end position="401"/>
    </location>
</feature>
<sequence length="512" mass="58590">MPTESPNGSKSRHRDKTLIRTKETAQSKQSIRASQKHATQSPKSSQNEIARLKEIIDKLQSEQQSLQSKEMEDFNGSSDLRWKVNKLEKDKLELSTKYNEEVSRYEGEMAKLRAAVERGEAQRQNLEYEIALVRREAMAGKNVAEERAAALHSKNEKLQAHAAELQQRVSDLEKALNLTRRARDEDQQALQGELQERDRLLMSANAECDQLAAERKRLEALLQQNQEDTLKEMRRKMEAMQEERERDTESLRRQAGEIYFVSEREHRVKMDLEAAQLRVRTLEESVESERAAHLESKLNSEIIQLRIRDLEAALQVEKVAQVEAASSLELMKLKFGEVERAYEQERDKARDSLQQLAQLEKDYLATKSALSEELQQKRKTVSELTEALQTYERQQGQSQLNLEKVRRVRSVKGSPRSSARSGPGAETPGGGLPHRRPRPCPWNSAREKRKRKKERQEEKKDALPERSVRGGEAVGRLPFTRTDGALARRLRPPRCPGARGRGLGAALIRPST</sequence>
<dbReference type="EMBL" id="JAFIRN010000007">
    <property type="protein sequence ID" value="KAG5844926.1"/>
    <property type="molecule type" value="Genomic_DNA"/>
</dbReference>
<comment type="caution">
    <text evidence="3">The sequence shown here is derived from an EMBL/GenBank/DDBJ whole genome shotgun (WGS) entry which is preliminary data.</text>
</comment>
<evidence type="ECO:0000313" key="4">
    <source>
        <dbReference type="Proteomes" id="UP001044222"/>
    </source>
</evidence>
<keyword evidence="4" id="KW-1185">Reference proteome</keyword>
<gene>
    <name evidence="3" type="ORF">ANANG_G00133330</name>
</gene>
<feature type="region of interest" description="Disordered" evidence="2">
    <location>
        <begin position="392"/>
        <end position="512"/>
    </location>
</feature>
<dbReference type="PANTHER" id="PTHR37476:SF1">
    <property type="entry name" value="COILED-COIL DOMAIN-CONTAINING PROTEIN 171"/>
    <property type="match status" value="1"/>
</dbReference>
<evidence type="ECO:0000256" key="2">
    <source>
        <dbReference type="SAM" id="MobiDB-lite"/>
    </source>
</evidence>
<protein>
    <submittedName>
        <fullName evidence="3">Uncharacterized protein</fullName>
    </submittedName>
</protein>
<name>A0A9D3MB66_ANGAN</name>
<dbReference type="Proteomes" id="UP001044222">
    <property type="component" value="Chromosome 7"/>
</dbReference>